<name>A0A7I9VSG8_9BACT</name>
<feature type="transmembrane region" description="Helical" evidence="1">
    <location>
        <begin position="207"/>
        <end position="226"/>
    </location>
</feature>
<feature type="transmembrane region" description="Helical" evidence="1">
    <location>
        <begin position="247"/>
        <end position="265"/>
    </location>
</feature>
<feature type="transmembrane region" description="Helical" evidence="1">
    <location>
        <begin position="183"/>
        <end position="201"/>
    </location>
</feature>
<protein>
    <recommendedName>
        <fullName evidence="4">Glycosyltransferase RgtA/B/C/D-like domain-containing protein</fullName>
    </recommendedName>
</protein>
<feature type="transmembrane region" description="Helical" evidence="1">
    <location>
        <begin position="323"/>
        <end position="343"/>
    </location>
</feature>
<evidence type="ECO:0008006" key="4">
    <source>
        <dbReference type="Google" id="ProtNLM"/>
    </source>
</evidence>
<feature type="transmembrane region" description="Helical" evidence="1">
    <location>
        <begin position="383"/>
        <end position="400"/>
    </location>
</feature>
<sequence length="570" mass="62694">MRPVEQAAAPAGLSAPVWPREAPAARARAAASGHAPAAIFVGLLALGLAPLWLVPHVPTQDGANHVESVLGLLRLPHSALLQHHYLPNYGPQPNWLTQLLFAGLVQLVSPRVAEKLVLSGYLLLLPLAFRYALPRTARGRWAALAIFPFLHSYPFHMGFWNFSYSLVLFFAAVGCWYRRRGRFTARSGLAFSALTVALFAAHSVSTAAAFAAITAVLAWRGGLALWRARRHVRRRSVVVRGYLSRAIATYAWALPAIALLAFFLVHQPKPYAYRPSLFDYAKHLASLYALVSFDRRELFLTFPVALAVAAAVLLALRARARRALRPVDGWLAAAALATALYFLTPDSVADGAQLTDRLALYPFFAALLWLGWSSAPLVTVRRAALALAVLFLAATGFRLAKYQQLDGYLAEYESVATHVPEGSTILPLTFAPFGPREGGAIDGKKLLSYRVQVFQHVNGWIASDRRGVDLDNSQAKTTHTPLRWKDETNPFTYLNTRPFGLEDEPPCVELWAYTRLVGRIDAVLVWGATEKSAQDACGGAVLAELARDYERVYVSQPRGMAELWRPKAAR</sequence>
<keyword evidence="1" id="KW-1133">Transmembrane helix</keyword>
<evidence type="ECO:0000256" key="1">
    <source>
        <dbReference type="SAM" id="Phobius"/>
    </source>
</evidence>
<dbReference type="RefSeq" id="WP_235969734.1">
    <property type="nucleotide sequence ID" value="NZ_BJTG01000014.1"/>
</dbReference>
<dbReference type="Proteomes" id="UP000503640">
    <property type="component" value="Unassembled WGS sequence"/>
</dbReference>
<gene>
    <name evidence="2" type="ORF">AMYX_41350</name>
</gene>
<feature type="transmembrane region" description="Helical" evidence="1">
    <location>
        <begin position="153"/>
        <end position="176"/>
    </location>
</feature>
<organism evidence="2 3">
    <name type="scientific">Anaeromyxobacter diazotrophicus</name>
    <dbReference type="NCBI Taxonomy" id="2590199"/>
    <lineage>
        <taxon>Bacteria</taxon>
        <taxon>Pseudomonadati</taxon>
        <taxon>Myxococcota</taxon>
        <taxon>Myxococcia</taxon>
        <taxon>Myxococcales</taxon>
        <taxon>Cystobacterineae</taxon>
        <taxon>Anaeromyxobacteraceae</taxon>
        <taxon>Anaeromyxobacter</taxon>
    </lineage>
</organism>
<evidence type="ECO:0000313" key="3">
    <source>
        <dbReference type="Proteomes" id="UP000503640"/>
    </source>
</evidence>
<proteinExistence type="predicted"/>
<keyword evidence="1" id="KW-0812">Transmembrane</keyword>
<feature type="transmembrane region" description="Helical" evidence="1">
    <location>
        <begin position="298"/>
        <end position="316"/>
    </location>
</feature>
<comment type="caution">
    <text evidence="2">The sequence shown here is derived from an EMBL/GenBank/DDBJ whole genome shotgun (WGS) entry which is preliminary data.</text>
</comment>
<dbReference type="EMBL" id="BJTG01000014">
    <property type="protein sequence ID" value="GEJ59394.1"/>
    <property type="molecule type" value="Genomic_DNA"/>
</dbReference>
<dbReference type="AlphaFoldDB" id="A0A7I9VSG8"/>
<keyword evidence="1" id="KW-0472">Membrane</keyword>
<keyword evidence="3" id="KW-1185">Reference proteome</keyword>
<feature type="transmembrane region" description="Helical" evidence="1">
    <location>
        <begin position="35"/>
        <end position="54"/>
    </location>
</feature>
<reference evidence="3" key="1">
    <citation type="journal article" date="2020" name="Appl. Environ. Microbiol.">
        <title>Diazotrophic Anaeromyxobacter Isolates from Soils.</title>
        <authorList>
            <person name="Masuda Y."/>
            <person name="Yamanaka H."/>
            <person name="Xu Z.X."/>
            <person name="Shiratori Y."/>
            <person name="Aono T."/>
            <person name="Amachi S."/>
            <person name="Senoo K."/>
            <person name="Itoh H."/>
        </authorList>
    </citation>
    <scope>NUCLEOTIDE SEQUENCE [LARGE SCALE GENOMIC DNA]</scope>
    <source>
        <strain evidence="3">R267</strain>
    </source>
</reference>
<evidence type="ECO:0000313" key="2">
    <source>
        <dbReference type="EMBL" id="GEJ59394.1"/>
    </source>
</evidence>
<feature type="transmembrane region" description="Helical" evidence="1">
    <location>
        <begin position="358"/>
        <end position="378"/>
    </location>
</feature>
<accession>A0A7I9VSG8</accession>